<dbReference type="STRING" id="564608.C1MM07"/>
<proteinExistence type="predicted"/>
<gene>
    <name evidence="3" type="ORF">MICPUCDRAFT_56355</name>
</gene>
<dbReference type="EMBL" id="GG663737">
    <property type="protein sequence ID" value="EEH58501.1"/>
    <property type="molecule type" value="Genomic_DNA"/>
</dbReference>
<dbReference type="InterPro" id="IPR011990">
    <property type="entry name" value="TPR-like_helical_dom_sf"/>
</dbReference>
<accession>C1MM07</accession>
<sequence>MASALATASRFATIATRAAASESSVPGPRRSASRVARTRRDLLAAALVVAPFASSSSSSSASSASSSASESAPDLARAIASLQREAADAYDARDFERASDALSSLMALEPSNEIWLEGRAQVYVDASRFRDAIDDYTSLLARAGAGPTAENAGARARYLANRALAHEGEKSWQRALEDDDAALALASDGGFLPDPYVLNSRGSVKSQLGDYAGARDDFLESYDLFQQSKGFRSASGVRSTPRLDGAVYAASNAALALAQLGTDDARATRELRDVARRAPNVADARAALAAVLYAGGETAAAEDAWTSACATNVGCKNYRDAAYVRDVRRWPPRMRAMLEDFLLVR</sequence>
<name>C1MM07_MICPC</name>
<dbReference type="SUPFAM" id="SSF48452">
    <property type="entry name" value="TPR-like"/>
    <property type="match status" value="1"/>
</dbReference>
<dbReference type="Proteomes" id="UP000001876">
    <property type="component" value="Unassembled WGS sequence"/>
</dbReference>
<evidence type="ECO:0000313" key="3">
    <source>
        <dbReference type="EMBL" id="EEH58501.1"/>
    </source>
</evidence>
<dbReference type="PANTHER" id="PTHR44858">
    <property type="entry name" value="TETRATRICOPEPTIDE REPEAT PROTEIN 6"/>
    <property type="match status" value="1"/>
</dbReference>
<dbReference type="OrthoDB" id="421121at2759"/>
<keyword evidence="4" id="KW-1185">Reference proteome</keyword>
<dbReference type="SMART" id="SM00028">
    <property type="entry name" value="TPR"/>
    <property type="match status" value="5"/>
</dbReference>
<evidence type="ECO:0000256" key="1">
    <source>
        <dbReference type="ARBA" id="ARBA00022737"/>
    </source>
</evidence>
<protein>
    <submittedName>
        <fullName evidence="3">Predicted protein</fullName>
    </submittedName>
</protein>
<dbReference type="InterPro" id="IPR050498">
    <property type="entry name" value="Ycf3"/>
</dbReference>
<dbReference type="GeneID" id="9682295"/>
<dbReference type="AlphaFoldDB" id="C1MM07"/>
<keyword evidence="2" id="KW-0802">TPR repeat</keyword>
<reference evidence="3 4" key="1">
    <citation type="journal article" date="2009" name="Science">
        <title>Green evolution and dynamic adaptations revealed by genomes of the marine picoeukaryotes Micromonas.</title>
        <authorList>
            <person name="Worden A.Z."/>
            <person name="Lee J.H."/>
            <person name="Mock T."/>
            <person name="Rouze P."/>
            <person name="Simmons M.P."/>
            <person name="Aerts A.L."/>
            <person name="Allen A.E."/>
            <person name="Cuvelier M.L."/>
            <person name="Derelle E."/>
            <person name="Everett M.V."/>
            <person name="Foulon E."/>
            <person name="Grimwood J."/>
            <person name="Gundlach H."/>
            <person name="Henrissat B."/>
            <person name="Napoli C."/>
            <person name="McDonald S.M."/>
            <person name="Parker M.S."/>
            <person name="Rombauts S."/>
            <person name="Salamov A."/>
            <person name="Von Dassow P."/>
            <person name="Badger J.H."/>
            <person name="Coutinho P.M."/>
            <person name="Demir E."/>
            <person name="Dubchak I."/>
            <person name="Gentemann C."/>
            <person name="Eikrem W."/>
            <person name="Gready J.E."/>
            <person name="John U."/>
            <person name="Lanier W."/>
            <person name="Lindquist E.A."/>
            <person name="Lucas S."/>
            <person name="Mayer K.F."/>
            <person name="Moreau H."/>
            <person name="Not F."/>
            <person name="Otillar R."/>
            <person name="Panaud O."/>
            <person name="Pangilinan J."/>
            <person name="Paulsen I."/>
            <person name="Piegu B."/>
            <person name="Poliakov A."/>
            <person name="Robbens S."/>
            <person name="Schmutz J."/>
            <person name="Toulza E."/>
            <person name="Wyss T."/>
            <person name="Zelensky A."/>
            <person name="Zhou K."/>
            <person name="Armbrust E.V."/>
            <person name="Bhattacharya D."/>
            <person name="Goodenough U.W."/>
            <person name="Van de Peer Y."/>
            <person name="Grigoriev I.V."/>
        </authorList>
    </citation>
    <scope>NUCLEOTIDE SEQUENCE [LARGE SCALE GENOMIC DNA]</scope>
    <source>
        <strain evidence="3 4">CCMP1545</strain>
    </source>
</reference>
<organism evidence="4">
    <name type="scientific">Micromonas pusilla (strain CCMP1545)</name>
    <name type="common">Picoplanktonic green alga</name>
    <dbReference type="NCBI Taxonomy" id="564608"/>
    <lineage>
        <taxon>Eukaryota</taxon>
        <taxon>Viridiplantae</taxon>
        <taxon>Chlorophyta</taxon>
        <taxon>Mamiellophyceae</taxon>
        <taxon>Mamiellales</taxon>
        <taxon>Mamiellaceae</taxon>
        <taxon>Micromonas</taxon>
    </lineage>
</organism>
<dbReference type="InterPro" id="IPR019734">
    <property type="entry name" value="TPR_rpt"/>
</dbReference>
<dbReference type="Gene3D" id="1.25.40.10">
    <property type="entry name" value="Tetratricopeptide repeat domain"/>
    <property type="match status" value="2"/>
</dbReference>
<evidence type="ECO:0000256" key="2">
    <source>
        <dbReference type="ARBA" id="ARBA00022803"/>
    </source>
</evidence>
<evidence type="ECO:0000313" key="4">
    <source>
        <dbReference type="Proteomes" id="UP000001876"/>
    </source>
</evidence>
<keyword evidence="1" id="KW-0677">Repeat</keyword>
<dbReference type="RefSeq" id="XP_003056856.1">
    <property type="nucleotide sequence ID" value="XM_003056810.1"/>
</dbReference>
<dbReference type="PANTHER" id="PTHR44858:SF20">
    <property type="entry name" value="SHSP DOMAIN-CONTAINING PROTEIN"/>
    <property type="match status" value="1"/>
</dbReference>
<dbReference type="KEGG" id="mpp:MICPUCDRAFT_56355"/>
<dbReference type="OMA" id="AIYMEYP"/>